<evidence type="ECO:0000259" key="6">
    <source>
        <dbReference type="Pfam" id="PF04542"/>
    </source>
</evidence>
<dbReference type="GO" id="GO:0003677">
    <property type="term" value="F:DNA binding"/>
    <property type="evidence" value="ECO:0007669"/>
    <property type="project" value="UniProtKB-KW"/>
</dbReference>
<dbReference type="Gene3D" id="1.10.1740.10">
    <property type="match status" value="1"/>
</dbReference>
<evidence type="ECO:0000256" key="3">
    <source>
        <dbReference type="ARBA" id="ARBA00023082"/>
    </source>
</evidence>
<keyword evidence="3" id="KW-0731">Sigma factor</keyword>
<feature type="domain" description="RNA polymerase sigma factor 70 region 4 type 2" evidence="7">
    <location>
        <begin position="150"/>
        <end position="202"/>
    </location>
</feature>
<comment type="similarity">
    <text evidence="1">Belongs to the sigma-70 factor family. ECF subfamily.</text>
</comment>
<dbReference type="Pfam" id="PF04542">
    <property type="entry name" value="Sigma70_r2"/>
    <property type="match status" value="1"/>
</dbReference>
<name>A0A4R6YYG5_9GAMM</name>
<dbReference type="SUPFAM" id="SSF88946">
    <property type="entry name" value="Sigma2 domain of RNA polymerase sigma factors"/>
    <property type="match status" value="1"/>
</dbReference>
<feature type="domain" description="RNA polymerase sigma-70 region 2" evidence="6">
    <location>
        <begin position="47"/>
        <end position="120"/>
    </location>
</feature>
<accession>A0A4R6YYG5</accession>
<evidence type="ECO:0000256" key="2">
    <source>
        <dbReference type="ARBA" id="ARBA00023015"/>
    </source>
</evidence>
<protein>
    <submittedName>
        <fullName evidence="8">RNA polymerase sigma-70 factor (ECF subfamily)</fullName>
    </submittedName>
</protein>
<sequence>MAASSLARVLPFGRRDADRPIPLPSSEPTEVLIRRVRSGENFARDALMRRFLPLLRQWAHGRLPRAARDLHETEDLVQLALMRALRQIDHFESEGPGSFLAYLRQILLNQVRDEVRRLMRRPESTELDTEMADSDLPSPVEQLVGHERLRAYEAALASLPKRQQGLVVMRLEFGMSYPEIASEVGSSPDAVRVMVARALVQLAGALKPHQA</sequence>
<dbReference type="EMBL" id="SNZH01000006">
    <property type="protein sequence ID" value="TDR43908.1"/>
    <property type="molecule type" value="Genomic_DNA"/>
</dbReference>
<comment type="caution">
    <text evidence="8">The sequence shown here is derived from an EMBL/GenBank/DDBJ whole genome shotgun (WGS) entry which is preliminary data.</text>
</comment>
<dbReference type="InterPro" id="IPR013249">
    <property type="entry name" value="RNA_pol_sigma70_r4_t2"/>
</dbReference>
<dbReference type="AlphaFoldDB" id="A0A4R6YYG5"/>
<dbReference type="Gene3D" id="1.10.10.10">
    <property type="entry name" value="Winged helix-like DNA-binding domain superfamily/Winged helix DNA-binding domain"/>
    <property type="match status" value="1"/>
</dbReference>
<evidence type="ECO:0000256" key="4">
    <source>
        <dbReference type="ARBA" id="ARBA00023125"/>
    </source>
</evidence>
<dbReference type="GO" id="GO:0006352">
    <property type="term" value="P:DNA-templated transcription initiation"/>
    <property type="evidence" value="ECO:0007669"/>
    <property type="project" value="InterPro"/>
</dbReference>
<keyword evidence="5" id="KW-0804">Transcription</keyword>
<dbReference type="PANTHER" id="PTHR43133">
    <property type="entry name" value="RNA POLYMERASE ECF-TYPE SIGMA FACTO"/>
    <property type="match status" value="1"/>
</dbReference>
<keyword evidence="9" id="KW-1185">Reference proteome</keyword>
<dbReference type="Proteomes" id="UP000295293">
    <property type="component" value="Unassembled WGS sequence"/>
</dbReference>
<reference evidence="8 9" key="1">
    <citation type="submission" date="2019-03" db="EMBL/GenBank/DDBJ databases">
        <title>Genomic Encyclopedia of Type Strains, Phase IV (KMG-IV): sequencing the most valuable type-strain genomes for metagenomic binning, comparative biology and taxonomic classification.</title>
        <authorList>
            <person name="Goeker M."/>
        </authorList>
    </citation>
    <scope>NUCLEOTIDE SEQUENCE [LARGE SCALE GENOMIC DNA]</scope>
    <source>
        <strain evidence="8 9">DSM 21667</strain>
    </source>
</reference>
<evidence type="ECO:0000259" key="7">
    <source>
        <dbReference type="Pfam" id="PF08281"/>
    </source>
</evidence>
<evidence type="ECO:0000256" key="5">
    <source>
        <dbReference type="ARBA" id="ARBA00023163"/>
    </source>
</evidence>
<evidence type="ECO:0000313" key="8">
    <source>
        <dbReference type="EMBL" id="TDR43908.1"/>
    </source>
</evidence>
<organism evidence="8 9">
    <name type="scientific">Tahibacter aquaticus</name>
    <dbReference type="NCBI Taxonomy" id="520092"/>
    <lineage>
        <taxon>Bacteria</taxon>
        <taxon>Pseudomonadati</taxon>
        <taxon>Pseudomonadota</taxon>
        <taxon>Gammaproteobacteria</taxon>
        <taxon>Lysobacterales</taxon>
        <taxon>Rhodanobacteraceae</taxon>
        <taxon>Tahibacter</taxon>
    </lineage>
</organism>
<dbReference type="InterPro" id="IPR039425">
    <property type="entry name" value="RNA_pol_sigma-70-like"/>
</dbReference>
<dbReference type="InterPro" id="IPR013325">
    <property type="entry name" value="RNA_pol_sigma_r2"/>
</dbReference>
<proteinExistence type="inferred from homology"/>
<evidence type="ECO:0000313" key="9">
    <source>
        <dbReference type="Proteomes" id="UP000295293"/>
    </source>
</evidence>
<dbReference type="InterPro" id="IPR014284">
    <property type="entry name" value="RNA_pol_sigma-70_dom"/>
</dbReference>
<evidence type="ECO:0000256" key="1">
    <source>
        <dbReference type="ARBA" id="ARBA00010641"/>
    </source>
</evidence>
<dbReference type="InterPro" id="IPR036388">
    <property type="entry name" value="WH-like_DNA-bd_sf"/>
</dbReference>
<gene>
    <name evidence="8" type="ORF">DFR29_10650</name>
</gene>
<dbReference type="Pfam" id="PF08281">
    <property type="entry name" value="Sigma70_r4_2"/>
    <property type="match status" value="1"/>
</dbReference>
<dbReference type="GO" id="GO:0016987">
    <property type="term" value="F:sigma factor activity"/>
    <property type="evidence" value="ECO:0007669"/>
    <property type="project" value="UniProtKB-KW"/>
</dbReference>
<dbReference type="PANTHER" id="PTHR43133:SF58">
    <property type="entry name" value="ECF RNA POLYMERASE SIGMA FACTOR SIGD"/>
    <property type="match status" value="1"/>
</dbReference>
<keyword evidence="4" id="KW-0238">DNA-binding</keyword>
<dbReference type="InterPro" id="IPR007627">
    <property type="entry name" value="RNA_pol_sigma70_r2"/>
</dbReference>
<keyword evidence="2" id="KW-0805">Transcription regulation</keyword>
<dbReference type="SUPFAM" id="SSF88659">
    <property type="entry name" value="Sigma3 and sigma4 domains of RNA polymerase sigma factors"/>
    <property type="match status" value="1"/>
</dbReference>
<dbReference type="InterPro" id="IPR013324">
    <property type="entry name" value="RNA_pol_sigma_r3/r4-like"/>
</dbReference>
<dbReference type="NCBIfam" id="TIGR02937">
    <property type="entry name" value="sigma70-ECF"/>
    <property type="match status" value="1"/>
</dbReference>